<accession>A0A9I9E923</accession>
<protein>
    <submittedName>
        <fullName evidence="1">Uncharacterized protein</fullName>
    </submittedName>
</protein>
<dbReference type="EnsemblPlants" id="MELO3C030335.2.1">
    <property type="protein sequence ID" value="MELO3C030335.2.1"/>
    <property type="gene ID" value="MELO3C030335.2"/>
</dbReference>
<dbReference type="Gramene" id="MELO3C030335.2.1">
    <property type="protein sequence ID" value="MELO3C030335.2.1"/>
    <property type="gene ID" value="MELO3C030335.2"/>
</dbReference>
<organism evidence="1">
    <name type="scientific">Cucumis melo</name>
    <name type="common">Muskmelon</name>
    <dbReference type="NCBI Taxonomy" id="3656"/>
    <lineage>
        <taxon>Eukaryota</taxon>
        <taxon>Viridiplantae</taxon>
        <taxon>Streptophyta</taxon>
        <taxon>Embryophyta</taxon>
        <taxon>Tracheophyta</taxon>
        <taxon>Spermatophyta</taxon>
        <taxon>Magnoliopsida</taxon>
        <taxon>eudicotyledons</taxon>
        <taxon>Gunneridae</taxon>
        <taxon>Pentapetalae</taxon>
        <taxon>rosids</taxon>
        <taxon>fabids</taxon>
        <taxon>Cucurbitales</taxon>
        <taxon>Cucurbitaceae</taxon>
        <taxon>Benincaseae</taxon>
        <taxon>Cucumis</taxon>
    </lineage>
</organism>
<sequence>MIYFLIPSQSTFSLHEIAQNKFGISGLLIDFADFHWENALKRFLVGCPLRKRARAFKLKVQNDGHIWIDV</sequence>
<evidence type="ECO:0000313" key="1">
    <source>
        <dbReference type="EnsemblPlants" id="MELO3C030335.2.1"/>
    </source>
</evidence>
<reference evidence="1" key="1">
    <citation type="submission" date="2023-03" db="UniProtKB">
        <authorList>
            <consortium name="EnsemblPlants"/>
        </authorList>
    </citation>
    <scope>IDENTIFICATION</scope>
</reference>
<dbReference type="AlphaFoldDB" id="A0A9I9E923"/>
<name>A0A9I9E923_CUCME</name>
<proteinExistence type="predicted"/>